<dbReference type="PROSITE" id="PS01124">
    <property type="entry name" value="HTH_ARAC_FAMILY_2"/>
    <property type="match status" value="1"/>
</dbReference>
<dbReference type="PANTHER" id="PTHR43280:SF30">
    <property type="entry name" value="MMSAB OPERON REGULATORY PROTEIN"/>
    <property type="match status" value="1"/>
</dbReference>
<dbReference type="InterPro" id="IPR037923">
    <property type="entry name" value="HTH-like"/>
</dbReference>
<evidence type="ECO:0000256" key="3">
    <source>
        <dbReference type="ARBA" id="ARBA00023163"/>
    </source>
</evidence>
<dbReference type="SUPFAM" id="SSF51215">
    <property type="entry name" value="Regulatory protein AraC"/>
    <property type="match status" value="1"/>
</dbReference>
<keyword evidence="2" id="KW-0238">DNA-binding</keyword>
<dbReference type="Proteomes" id="UP000027980">
    <property type="component" value="Chromosome"/>
</dbReference>
<organism evidence="5 6">
    <name type="scientific">Terribacillus saccharophilus</name>
    <dbReference type="NCBI Taxonomy" id="361277"/>
    <lineage>
        <taxon>Bacteria</taxon>
        <taxon>Bacillati</taxon>
        <taxon>Bacillota</taxon>
        <taxon>Bacilli</taxon>
        <taxon>Bacillales</taxon>
        <taxon>Bacillaceae</taxon>
        <taxon>Terribacillus</taxon>
    </lineage>
</organism>
<dbReference type="RefSeq" id="WP_038563297.1">
    <property type="nucleotide sequence ID" value="NZ_CP008876.1"/>
</dbReference>
<dbReference type="InterPro" id="IPR009057">
    <property type="entry name" value="Homeodomain-like_sf"/>
</dbReference>
<evidence type="ECO:0000256" key="1">
    <source>
        <dbReference type="ARBA" id="ARBA00023015"/>
    </source>
</evidence>
<gene>
    <name evidence="5" type="ORF">GZ22_13560</name>
</gene>
<dbReference type="SMART" id="SM00342">
    <property type="entry name" value="HTH_ARAC"/>
    <property type="match status" value="1"/>
</dbReference>
<dbReference type="EMBL" id="CP008876">
    <property type="protein sequence ID" value="AIF67558.1"/>
    <property type="molecule type" value="Genomic_DNA"/>
</dbReference>
<dbReference type="InterPro" id="IPR018060">
    <property type="entry name" value="HTH_AraC"/>
</dbReference>
<reference evidence="5 6" key="1">
    <citation type="submission" date="2014-07" db="EMBL/GenBank/DDBJ databases">
        <title>Complete genome sequence of a moderately halophilic bacterium Terribacillus aidingensis MP602, isolated from Cryptomeria fortunei in Tianmu mountain in China.</title>
        <authorList>
            <person name="Wang Y."/>
            <person name="Lu P."/>
            <person name="Zhang L."/>
        </authorList>
    </citation>
    <scope>NUCLEOTIDE SEQUENCE [LARGE SCALE GENOMIC DNA]</scope>
    <source>
        <strain evidence="5 6">MP602</strain>
    </source>
</reference>
<dbReference type="PRINTS" id="PR00032">
    <property type="entry name" value="HTHARAC"/>
</dbReference>
<dbReference type="HOGENOM" id="CLU_000445_88_6_9"/>
<feature type="domain" description="HTH araC/xylS-type" evidence="4">
    <location>
        <begin position="186"/>
        <end position="284"/>
    </location>
</feature>
<dbReference type="AlphaFoldDB" id="A0A075LSW2"/>
<dbReference type="GO" id="GO:0043565">
    <property type="term" value="F:sequence-specific DNA binding"/>
    <property type="evidence" value="ECO:0007669"/>
    <property type="project" value="InterPro"/>
</dbReference>
<proteinExistence type="predicted"/>
<dbReference type="GeneID" id="34223237"/>
<dbReference type="InterPro" id="IPR018062">
    <property type="entry name" value="HTH_AraC-typ_CS"/>
</dbReference>
<dbReference type="KEGG" id="tap:GZ22_13560"/>
<dbReference type="InterPro" id="IPR020449">
    <property type="entry name" value="Tscrpt_reg_AraC-type_HTH"/>
</dbReference>
<evidence type="ECO:0000256" key="2">
    <source>
        <dbReference type="ARBA" id="ARBA00023125"/>
    </source>
</evidence>
<keyword evidence="1" id="KW-0805">Transcription regulation</keyword>
<dbReference type="OrthoDB" id="192171at2"/>
<name>A0A075LSW2_9BACI</name>
<dbReference type="PANTHER" id="PTHR43280">
    <property type="entry name" value="ARAC-FAMILY TRANSCRIPTIONAL REGULATOR"/>
    <property type="match status" value="1"/>
</dbReference>
<dbReference type="PROSITE" id="PS00041">
    <property type="entry name" value="HTH_ARAC_FAMILY_1"/>
    <property type="match status" value="1"/>
</dbReference>
<dbReference type="GO" id="GO:0003700">
    <property type="term" value="F:DNA-binding transcription factor activity"/>
    <property type="evidence" value="ECO:0007669"/>
    <property type="project" value="InterPro"/>
</dbReference>
<accession>A0A075LSW2</accession>
<evidence type="ECO:0000313" key="5">
    <source>
        <dbReference type="EMBL" id="AIF67558.1"/>
    </source>
</evidence>
<dbReference type="Pfam" id="PF12833">
    <property type="entry name" value="HTH_18"/>
    <property type="match status" value="1"/>
</dbReference>
<protein>
    <submittedName>
        <fullName evidence="5">AraC family transcriptional regulator</fullName>
    </submittedName>
</protein>
<evidence type="ECO:0000313" key="6">
    <source>
        <dbReference type="Proteomes" id="UP000027980"/>
    </source>
</evidence>
<dbReference type="SUPFAM" id="SSF46689">
    <property type="entry name" value="Homeodomain-like"/>
    <property type="match status" value="2"/>
</dbReference>
<sequence length="288" mass="33577">MEKSYLSFSAPPLPYFVEGNSTTFHKGQQHPARKNLGIFDIILVREGTLYIGEEALQWDVAAGEALILEPTKYHYPTARCTSDTTFYWLHMQSPSYWKEQSACTHISSTETITSLHYHTQQATIHLPKYQQIPHRHVLYDTVENLLQSTTQPRSFAFWETQQLFMQVLQHLSYNPIPQHTSLRLAEHVEMYIKQHYNQHITNATLAKHFHVHENYLARCMKQAFACTPLAYLAAYRLHQSRLLLLTTDWSLQRIAEEVGFTRQGYFSKSFKAKYGLSPSQYRQDMSKA</sequence>
<dbReference type="Gene3D" id="1.10.10.60">
    <property type="entry name" value="Homeodomain-like"/>
    <property type="match status" value="2"/>
</dbReference>
<keyword evidence="3" id="KW-0804">Transcription</keyword>
<evidence type="ECO:0000259" key="4">
    <source>
        <dbReference type="PROSITE" id="PS01124"/>
    </source>
</evidence>